<dbReference type="Pfam" id="PF00657">
    <property type="entry name" value="Lipase_GDSL"/>
    <property type="match status" value="1"/>
</dbReference>
<dbReference type="PaxDb" id="3880-AES59796"/>
<keyword evidence="2" id="KW-0732">Signal</keyword>
<dbReference type="PROSITE" id="PS01098">
    <property type="entry name" value="LIPASE_GDSL_SER"/>
    <property type="match status" value="1"/>
</dbReference>
<feature type="signal peptide" evidence="2">
    <location>
        <begin position="1"/>
        <end position="26"/>
    </location>
</feature>
<dbReference type="KEGG" id="mtr:11422775"/>
<dbReference type="HOGENOM" id="CLU_015101_0_1_1"/>
<dbReference type="EC" id="3.1.1.3" evidence="5"/>
<accession>G7I7U4</accession>
<dbReference type="STRING" id="3880.G7I7U4"/>
<dbReference type="GO" id="GO:0004806">
    <property type="term" value="F:triacylglycerol lipase activity"/>
    <property type="evidence" value="ECO:0007669"/>
    <property type="project" value="UniProtKB-EC"/>
</dbReference>
<dbReference type="OMA" id="TFPGAKF"/>
<dbReference type="eggNOG" id="ENOG502QW19">
    <property type="taxonomic scope" value="Eukaryota"/>
</dbReference>
<keyword evidence="7" id="KW-1185">Reference proteome</keyword>
<reference evidence="6" key="4">
    <citation type="submission" date="2015-04" db="UniProtKB">
        <authorList>
            <consortium name="EnsemblPlants"/>
        </authorList>
    </citation>
    <scope>IDENTIFICATION</scope>
    <source>
        <strain evidence="6">cv. Jemalong A17</strain>
    </source>
</reference>
<evidence type="ECO:0000313" key="3">
    <source>
        <dbReference type="EMBL" id="AES59796.1"/>
    </source>
</evidence>
<sequence>MEKLMWVRLTIFIVLFGSKVSNIAIAQTTNAAAFPAVFAFGDSIFDTGNNNNLMTMSKCNFPPYGRDYYGGKATGRFGNGRVLSDLITSALGVKDTLPAFLNPSLTSQDLVTGVCFASGGSGFDDMTANAQGAVLTMGQQLNYFQQYITKLRGIVGNERAADIISKALFIISSGNNDVAFAYSFTPRHFLPFNVYSNMLVSAGQNFLKSLYQLGARHVWVLSTLPLGCLPAARSTMGGPLRVCVDFENGLAAQYNNMLQQGLATVKGSLPDYDIRFVDVYTPMLRLIQNPFQSGFVNVWTGCCGTGTFEMGPSCNTFTLQCPSTASYFFWDVAHPTERAYQATLAQVLQTHNYDLNSYNISQTLHPFNVSTLSFNY</sequence>
<dbReference type="InterPro" id="IPR008265">
    <property type="entry name" value="Lipase_GDSL_AS"/>
</dbReference>
<dbReference type="InterPro" id="IPR036514">
    <property type="entry name" value="SGNH_hydro_sf"/>
</dbReference>
<reference evidence="3 7" key="3">
    <citation type="journal article" date="2014" name="BMC Genomics">
        <title>An improved genome release (version Mt4.0) for the model legume Medicago truncatula.</title>
        <authorList>
            <person name="Tang H."/>
            <person name="Krishnakumar V."/>
            <person name="Bidwell S."/>
            <person name="Rosen B."/>
            <person name="Chan A."/>
            <person name="Zhou S."/>
            <person name="Gentzbittel L."/>
            <person name="Childs K.L."/>
            <person name="Yandell M."/>
            <person name="Gundlach H."/>
            <person name="Mayer K.F."/>
            <person name="Schwartz D.C."/>
            <person name="Town C.D."/>
        </authorList>
    </citation>
    <scope>GENOME REANNOTATION</scope>
    <source>
        <strain evidence="3">A17</strain>
        <strain evidence="6 7">cv. Jemalong A17</strain>
    </source>
</reference>
<evidence type="ECO:0000313" key="4">
    <source>
        <dbReference type="EMBL" id="AFK37209.1"/>
    </source>
</evidence>
<dbReference type="Proteomes" id="UP000265566">
    <property type="component" value="Chromosome 1"/>
</dbReference>
<comment type="similarity">
    <text evidence="1">Belongs to the 'GDSL' lipolytic enzyme family.</text>
</comment>
<keyword evidence="5" id="KW-0378">Hydrolase</keyword>
<evidence type="ECO:0000313" key="6">
    <source>
        <dbReference type="EnsemblPlants" id="AES59796"/>
    </source>
</evidence>
<dbReference type="PANTHER" id="PTHR45642">
    <property type="entry name" value="GDSL ESTERASE/LIPASE EXL3"/>
    <property type="match status" value="1"/>
</dbReference>
<proteinExistence type="evidence at transcript level"/>
<dbReference type="EnsemblPlants" id="AES59796">
    <property type="protein sequence ID" value="AES59796"/>
    <property type="gene ID" value="MTR_1g025910"/>
</dbReference>
<protein>
    <submittedName>
        <fullName evidence="3">GDSL-like lipase/acylhydrolase</fullName>
    </submittedName>
    <submittedName>
        <fullName evidence="5">Putative triacylglycerol lipase</fullName>
        <ecNumber evidence="5">3.1.1.3</ecNumber>
    </submittedName>
</protein>
<reference evidence="8" key="5">
    <citation type="journal article" date="2018" name="Nat. Plants">
        <title>Whole-genome landscape of Medicago truncatula symbiotic genes.</title>
        <authorList>
            <person name="Pecrix Y."/>
            <person name="Staton S.E."/>
            <person name="Sallet E."/>
            <person name="Lelandais-Briere C."/>
            <person name="Moreau S."/>
            <person name="Carrere S."/>
            <person name="Blein T."/>
            <person name="Jardinaud M.F."/>
            <person name="Latrasse D."/>
            <person name="Zouine M."/>
            <person name="Zahm M."/>
            <person name="Kreplak J."/>
            <person name="Mayjonade B."/>
            <person name="Satge C."/>
            <person name="Perez M."/>
            <person name="Cauet S."/>
            <person name="Marande W."/>
            <person name="Chantry-Darmon C."/>
            <person name="Lopez-Roques C."/>
            <person name="Bouchez O."/>
            <person name="Berard A."/>
            <person name="Debelle F."/>
            <person name="Munos S."/>
            <person name="Bendahmane A."/>
            <person name="Berges H."/>
            <person name="Niebel A."/>
            <person name="Buitink J."/>
            <person name="Frugier F."/>
            <person name="Benhamed M."/>
            <person name="Crespi M."/>
            <person name="Gouzy J."/>
            <person name="Gamas P."/>
        </authorList>
    </citation>
    <scope>NUCLEOTIDE SEQUENCE [LARGE SCALE GENOMIC DNA]</scope>
    <source>
        <strain evidence="8">cv. Jemalong A17</strain>
    </source>
</reference>
<dbReference type="Proteomes" id="UP000002051">
    <property type="component" value="Unassembled WGS sequence"/>
</dbReference>
<evidence type="ECO:0000256" key="1">
    <source>
        <dbReference type="ARBA" id="ARBA00008668"/>
    </source>
</evidence>
<evidence type="ECO:0000313" key="5">
    <source>
        <dbReference type="EMBL" id="RHN77645.1"/>
    </source>
</evidence>
<evidence type="ECO:0000313" key="7">
    <source>
        <dbReference type="Proteomes" id="UP000002051"/>
    </source>
</evidence>
<dbReference type="Gene3D" id="3.40.50.1110">
    <property type="entry name" value="SGNH hydrolase"/>
    <property type="match status" value="1"/>
</dbReference>
<reference evidence="5" key="6">
    <citation type="journal article" date="2018" name="Nat. Plants">
        <title>Whole-genome landscape of Medicago truncatula symbiotic genes.</title>
        <authorList>
            <person name="Pecrix Y."/>
            <person name="Gamas P."/>
            <person name="Carrere S."/>
        </authorList>
    </citation>
    <scope>NUCLEOTIDE SEQUENCE</scope>
    <source>
        <tissue evidence="5">Leaves</tissue>
    </source>
</reference>
<dbReference type="GO" id="GO:0006629">
    <property type="term" value="P:lipid metabolic process"/>
    <property type="evidence" value="ECO:0007669"/>
    <property type="project" value="InterPro"/>
</dbReference>
<gene>
    <name evidence="6" type="primary">11422775</name>
    <name evidence="3" type="ordered locus">MTR_1g025910</name>
    <name evidence="5" type="ORF">MtrunA17_Chr1g0157001</name>
</gene>
<reference evidence="4" key="2">
    <citation type="submission" date="2012-05" db="EMBL/GenBank/DDBJ databases">
        <authorList>
            <person name="Krishnakumar V."/>
            <person name="Cheung F."/>
            <person name="Xiao Y."/>
            <person name="Chan A."/>
            <person name="Moskal W.A."/>
            <person name="Town C.D."/>
        </authorList>
    </citation>
    <scope>NUCLEOTIDE SEQUENCE</scope>
</reference>
<name>G7I7U4_MEDTR</name>
<dbReference type="Gramene" id="rna1119">
    <property type="protein sequence ID" value="RHN77645.1"/>
    <property type="gene ID" value="gene1119"/>
</dbReference>
<dbReference type="EMBL" id="PSQE01000001">
    <property type="protein sequence ID" value="RHN77645.1"/>
    <property type="molecule type" value="Genomic_DNA"/>
</dbReference>
<dbReference type="PANTHER" id="PTHR45642:SF52">
    <property type="entry name" value="GDSL-LIKE LIPASE_ACYLHYDROLASE"/>
    <property type="match status" value="1"/>
</dbReference>
<dbReference type="InterPro" id="IPR035669">
    <property type="entry name" value="SGNH_plant_lipase-like"/>
</dbReference>
<dbReference type="OrthoDB" id="1600564at2759"/>
<dbReference type="CDD" id="cd01837">
    <property type="entry name" value="SGNH_plant_lipase_like"/>
    <property type="match status" value="1"/>
</dbReference>
<dbReference type="EMBL" id="CM001217">
    <property type="protein sequence ID" value="AES59796.1"/>
    <property type="molecule type" value="Genomic_DNA"/>
</dbReference>
<dbReference type="GO" id="GO:0005576">
    <property type="term" value="C:extracellular region"/>
    <property type="evidence" value="ECO:0000318"/>
    <property type="project" value="GO_Central"/>
</dbReference>
<dbReference type="InterPro" id="IPR050592">
    <property type="entry name" value="GDSL_lipolytic_enzyme"/>
</dbReference>
<dbReference type="AlphaFoldDB" id="G7I7U4"/>
<feature type="chain" id="PRO_5014572016" evidence="2">
    <location>
        <begin position="27"/>
        <end position="376"/>
    </location>
</feature>
<evidence type="ECO:0000256" key="2">
    <source>
        <dbReference type="SAM" id="SignalP"/>
    </source>
</evidence>
<evidence type="ECO:0000313" key="8">
    <source>
        <dbReference type="Proteomes" id="UP000265566"/>
    </source>
</evidence>
<dbReference type="EMBL" id="BT137414">
    <property type="protein sequence ID" value="AFK37209.1"/>
    <property type="molecule type" value="mRNA"/>
</dbReference>
<organism evidence="3 7">
    <name type="scientific">Medicago truncatula</name>
    <name type="common">Barrel medic</name>
    <name type="synonym">Medicago tribuloides</name>
    <dbReference type="NCBI Taxonomy" id="3880"/>
    <lineage>
        <taxon>Eukaryota</taxon>
        <taxon>Viridiplantae</taxon>
        <taxon>Streptophyta</taxon>
        <taxon>Embryophyta</taxon>
        <taxon>Tracheophyta</taxon>
        <taxon>Spermatophyta</taxon>
        <taxon>Magnoliopsida</taxon>
        <taxon>eudicotyledons</taxon>
        <taxon>Gunneridae</taxon>
        <taxon>Pentapetalae</taxon>
        <taxon>rosids</taxon>
        <taxon>fabids</taxon>
        <taxon>Fabales</taxon>
        <taxon>Fabaceae</taxon>
        <taxon>Papilionoideae</taxon>
        <taxon>50 kb inversion clade</taxon>
        <taxon>NPAAA clade</taxon>
        <taxon>Hologalegina</taxon>
        <taxon>IRL clade</taxon>
        <taxon>Trifolieae</taxon>
        <taxon>Medicago</taxon>
    </lineage>
</organism>
<dbReference type="InterPro" id="IPR001087">
    <property type="entry name" value="GDSL"/>
</dbReference>
<dbReference type="SUPFAM" id="SSF52266">
    <property type="entry name" value="SGNH hydrolase"/>
    <property type="match status" value="1"/>
</dbReference>
<reference evidence="3 7" key="1">
    <citation type="journal article" date="2011" name="Nature">
        <title>The Medicago genome provides insight into the evolution of rhizobial symbioses.</title>
        <authorList>
            <person name="Young N.D."/>
            <person name="Debelle F."/>
            <person name="Oldroyd G.E."/>
            <person name="Geurts R."/>
            <person name="Cannon S.B."/>
            <person name="Udvardi M.K."/>
            <person name="Benedito V.A."/>
            <person name="Mayer K.F."/>
            <person name="Gouzy J."/>
            <person name="Schoof H."/>
            <person name="Van de Peer Y."/>
            <person name="Proost S."/>
            <person name="Cook D.R."/>
            <person name="Meyers B.C."/>
            <person name="Spannagl M."/>
            <person name="Cheung F."/>
            <person name="De Mita S."/>
            <person name="Krishnakumar V."/>
            <person name="Gundlach H."/>
            <person name="Zhou S."/>
            <person name="Mudge J."/>
            <person name="Bharti A.K."/>
            <person name="Murray J.D."/>
            <person name="Naoumkina M.A."/>
            <person name="Rosen B."/>
            <person name="Silverstein K.A."/>
            <person name="Tang H."/>
            <person name="Rombauts S."/>
            <person name="Zhao P.X."/>
            <person name="Zhou P."/>
            <person name="Barbe V."/>
            <person name="Bardou P."/>
            <person name="Bechner M."/>
            <person name="Bellec A."/>
            <person name="Berger A."/>
            <person name="Berges H."/>
            <person name="Bidwell S."/>
            <person name="Bisseling T."/>
            <person name="Choisne N."/>
            <person name="Couloux A."/>
            <person name="Denny R."/>
            <person name="Deshpande S."/>
            <person name="Dai X."/>
            <person name="Doyle J.J."/>
            <person name="Dudez A.M."/>
            <person name="Farmer A.D."/>
            <person name="Fouteau S."/>
            <person name="Franken C."/>
            <person name="Gibelin C."/>
            <person name="Gish J."/>
            <person name="Goldstein S."/>
            <person name="Gonzalez A.J."/>
            <person name="Green P.J."/>
            <person name="Hallab A."/>
            <person name="Hartog M."/>
            <person name="Hua A."/>
            <person name="Humphray S.J."/>
            <person name="Jeong D.H."/>
            <person name="Jing Y."/>
            <person name="Jocker A."/>
            <person name="Kenton S.M."/>
            <person name="Kim D.J."/>
            <person name="Klee K."/>
            <person name="Lai H."/>
            <person name="Lang C."/>
            <person name="Lin S."/>
            <person name="Macmil S.L."/>
            <person name="Magdelenat G."/>
            <person name="Matthews L."/>
            <person name="McCorrison J."/>
            <person name="Monaghan E.L."/>
            <person name="Mun J.H."/>
            <person name="Najar F.Z."/>
            <person name="Nicholson C."/>
            <person name="Noirot C."/>
            <person name="O'Bleness M."/>
            <person name="Paule C.R."/>
            <person name="Poulain J."/>
            <person name="Prion F."/>
            <person name="Qin B."/>
            <person name="Qu C."/>
            <person name="Retzel E.F."/>
            <person name="Riddle C."/>
            <person name="Sallet E."/>
            <person name="Samain S."/>
            <person name="Samson N."/>
            <person name="Sanders I."/>
            <person name="Saurat O."/>
            <person name="Scarpelli C."/>
            <person name="Schiex T."/>
            <person name="Segurens B."/>
            <person name="Severin A.J."/>
            <person name="Sherrier D.J."/>
            <person name="Shi R."/>
            <person name="Sims S."/>
            <person name="Singer S.R."/>
            <person name="Sinharoy S."/>
            <person name="Sterck L."/>
            <person name="Viollet A."/>
            <person name="Wang B.B."/>
            <person name="Wang K."/>
            <person name="Wang M."/>
            <person name="Wang X."/>
            <person name="Warfsmann J."/>
            <person name="Weissenbach J."/>
            <person name="White D.D."/>
            <person name="White J.D."/>
            <person name="Wiley G.B."/>
            <person name="Wincker P."/>
            <person name="Xing Y."/>
            <person name="Yang L."/>
            <person name="Yao Z."/>
            <person name="Ying F."/>
            <person name="Zhai J."/>
            <person name="Zhou L."/>
            <person name="Zuber A."/>
            <person name="Denarie J."/>
            <person name="Dixon R.A."/>
            <person name="May G.D."/>
            <person name="Schwartz D.C."/>
            <person name="Rogers J."/>
            <person name="Quetier F."/>
            <person name="Town C.D."/>
            <person name="Roe B.A."/>
        </authorList>
    </citation>
    <scope>NUCLEOTIDE SEQUENCE [LARGE SCALE GENOMIC DNA]</scope>
    <source>
        <strain evidence="3">A17</strain>
        <strain evidence="6 7">cv. Jemalong A17</strain>
    </source>
</reference>